<dbReference type="HOGENOM" id="CLU_3088860_0_0_1"/>
<dbReference type="InParanoid" id="A0A0D0AUG8"/>
<reference evidence="3" key="2">
    <citation type="submission" date="2015-01" db="EMBL/GenBank/DDBJ databases">
        <title>Evolutionary Origins and Diversification of the Mycorrhizal Mutualists.</title>
        <authorList>
            <consortium name="DOE Joint Genome Institute"/>
            <consortium name="Mycorrhizal Genomics Consortium"/>
            <person name="Kohler A."/>
            <person name="Kuo A."/>
            <person name="Nagy L.G."/>
            <person name="Floudas D."/>
            <person name="Copeland A."/>
            <person name="Barry K.W."/>
            <person name="Cichocki N."/>
            <person name="Veneault-Fourrey C."/>
            <person name="LaButti K."/>
            <person name="Lindquist E.A."/>
            <person name="Lipzen A."/>
            <person name="Lundell T."/>
            <person name="Morin E."/>
            <person name="Murat C."/>
            <person name="Riley R."/>
            <person name="Ohm R."/>
            <person name="Sun H."/>
            <person name="Tunlid A."/>
            <person name="Henrissat B."/>
            <person name="Grigoriev I.V."/>
            <person name="Hibbett D.S."/>
            <person name="Martin F."/>
        </authorList>
    </citation>
    <scope>NUCLEOTIDE SEQUENCE [LARGE SCALE GENOMIC DNA]</scope>
    <source>
        <strain evidence="3">UH-Slu-Lm8-n1</strain>
    </source>
</reference>
<feature type="region of interest" description="Disordered" evidence="1">
    <location>
        <begin position="29"/>
        <end position="52"/>
    </location>
</feature>
<organism evidence="2 3">
    <name type="scientific">Suillus luteus UH-Slu-Lm8-n1</name>
    <dbReference type="NCBI Taxonomy" id="930992"/>
    <lineage>
        <taxon>Eukaryota</taxon>
        <taxon>Fungi</taxon>
        <taxon>Dikarya</taxon>
        <taxon>Basidiomycota</taxon>
        <taxon>Agaricomycotina</taxon>
        <taxon>Agaricomycetes</taxon>
        <taxon>Agaricomycetidae</taxon>
        <taxon>Boletales</taxon>
        <taxon>Suillineae</taxon>
        <taxon>Suillaceae</taxon>
        <taxon>Suillus</taxon>
    </lineage>
</organism>
<evidence type="ECO:0000256" key="1">
    <source>
        <dbReference type="SAM" id="MobiDB-lite"/>
    </source>
</evidence>
<dbReference type="EMBL" id="KN835419">
    <property type="protein sequence ID" value="KIK37952.1"/>
    <property type="molecule type" value="Genomic_DNA"/>
</dbReference>
<evidence type="ECO:0000313" key="3">
    <source>
        <dbReference type="Proteomes" id="UP000054485"/>
    </source>
</evidence>
<name>A0A0D0AUG8_9AGAM</name>
<protein>
    <submittedName>
        <fullName evidence="2">Uncharacterized protein</fullName>
    </submittedName>
</protein>
<gene>
    <name evidence="2" type="ORF">CY34DRAFT_809825</name>
</gene>
<proteinExistence type="predicted"/>
<reference evidence="2 3" key="1">
    <citation type="submission" date="2014-04" db="EMBL/GenBank/DDBJ databases">
        <authorList>
            <consortium name="DOE Joint Genome Institute"/>
            <person name="Kuo A."/>
            <person name="Ruytinx J."/>
            <person name="Rineau F."/>
            <person name="Colpaert J."/>
            <person name="Kohler A."/>
            <person name="Nagy L.G."/>
            <person name="Floudas D."/>
            <person name="Copeland A."/>
            <person name="Barry K.W."/>
            <person name="Cichocki N."/>
            <person name="Veneault-Fourrey C."/>
            <person name="LaButti K."/>
            <person name="Lindquist E.A."/>
            <person name="Lipzen A."/>
            <person name="Lundell T."/>
            <person name="Morin E."/>
            <person name="Murat C."/>
            <person name="Sun H."/>
            <person name="Tunlid A."/>
            <person name="Henrissat B."/>
            <person name="Grigoriev I.V."/>
            <person name="Hibbett D.S."/>
            <person name="Martin F."/>
            <person name="Nordberg H.P."/>
            <person name="Cantor M.N."/>
            <person name="Hua S.X."/>
        </authorList>
    </citation>
    <scope>NUCLEOTIDE SEQUENCE [LARGE SCALE GENOMIC DNA]</scope>
    <source>
        <strain evidence="2 3">UH-Slu-Lm8-n1</strain>
    </source>
</reference>
<dbReference type="AlphaFoldDB" id="A0A0D0AUG8"/>
<sequence length="52" mass="5444">MPSVTIEAYRISCEPLGPLRAACNTTPSKSQALSCESSPQTGSSLVVNNSEM</sequence>
<evidence type="ECO:0000313" key="2">
    <source>
        <dbReference type="EMBL" id="KIK37952.1"/>
    </source>
</evidence>
<keyword evidence="3" id="KW-1185">Reference proteome</keyword>
<dbReference type="Proteomes" id="UP000054485">
    <property type="component" value="Unassembled WGS sequence"/>
</dbReference>
<accession>A0A0D0AUG8</accession>